<accession>A0A1M7MEL2</accession>
<evidence type="ECO:0000313" key="2">
    <source>
        <dbReference type="Proteomes" id="UP000183983"/>
    </source>
</evidence>
<evidence type="ECO:0000313" key="1">
    <source>
        <dbReference type="EMBL" id="SHM89253.1"/>
    </source>
</evidence>
<sequence length="170" mass="18647">MCSGVCSAPHAFCHRHACTGSAPMKRQTRGNLRIYRIAHRHSDQFFDCQCHACSSGIVPVPHRDLGEIDVSSGSSAGMVFLIKHLIAPAHRRSNRWPLMAPHWPLPRTASEMRSAVNHFPNRRSCTHPLFVSTMARVSLMGSFSLSTAAFKASDDATTLGSRAQPGRSLI</sequence>
<name>A0A1M7MEL2_9PSED</name>
<gene>
    <name evidence="1" type="ORF">SAMN05216593_104165</name>
</gene>
<dbReference type="Proteomes" id="UP000183983">
    <property type="component" value="Unassembled WGS sequence"/>
</dbReference>
<dbReference type="EMBL" id="FRDA01000004">
    <property type="protein sequence ID" value="SHM89253.1"/>
    <property type="molecule type" value="Genomic_DNA"/>
</dbReference>
<proteinExistence type="predicted"/>
<reference evidence="1 2" key="1">
    <citation type="submission" date="2016-11" db="EMBL/GenBank/DDBJ databases">
        <authorList>
            <person name="Jaros S."/>
            <person name="Januszkiewicz K."/>
            <person name="Wedrychowicz H."/>
        </authorList>
    </citation>
    <scope>NUCLEOTIDE SEQUENCE [LARGE SCALE GENOMIC DNA]</scope>
    <source>
        <strain evidence="1 2">LMG 26898</strain>
    </source>
</reference>
<organism evidence="1 2">
    <name type="scientific">Pseudomonas asturiensis</name>
    <dbReference type="NCBI Taxonomy" id="1190415"/>
    <lineage>
        <taxon>Bacteria</taxon>
        <taxon>Pseudomonadati</taxon>
        <taxon>Pseudomonadota</taxon>
        <taxon>Gammaproteobacteria</taxon>
        <taxon>Pseudomonadales</taxon>
        <taxon>Pseudomonadaceae</taxon>
        <taxon>Pseudomonas</taxon>
    </lineage>
</organism>
<protein>
    <submittedName>
        <fullName evidence="1">Uncharacterized protein</fullName>
    </submittedName>
</protein>
<dbReference type="AlphaFoldDB" id="A0A1M7MEL2"/>